<dbReference type="Pfam" id="PF00248">
    <property type="entry name" value="Aldo_ket_red"/>
    <property type="match status" value="1"/>
</dbReference>
<proteinExistence type="predicted"/>
<dbReference type="PRINTS" id="PR00069">
    <property type="entry name" value="ALDKETRDTASE"/>
</dbReference>
<dbReference type="GO" id="GO:0005737">
    <property type="term" value="C:cytoplasm"/>
    <property type="evidence" value="ECO:0007669"/>
    <property type="project" value="TreeGrafter"/>
</dbReference>
<evidence type="ECO:0000313" key="4">
    <source>
        <dbReference type="Proteomes" id="UP000053593"/>
    </source>
</evidence>
<reference evidence="3 4" key="1">
    <citation type="submission" date="2014-04" db="EMBL/GenBank/DDBJ databases">
        <title>Evolutionary Origins and Diversification of the Mycorrhizal Mutualists.</title>
        <authorList>
            <consortium name="DOE Joint Genome Institute"/>
            <consortium name="Mycorrhizal Genomics Consortium"/>
            <person name="Kohler A."/>
            <person name="Kuo A."/>
            <person name="Nagy L.G."/>
            <person name="Floudas D."/>
            <person name="Copeland A."/>
            <person name="Barry K.W."/>
            <person name="Cichocki N."/>
            <person name="Veneault-Fourrey C."/>
            <person name="LaButti K."/>
            <person name="Lindquist E.A."/>
            <person name="Lipzen A."/>
            <person name="Lundell T."/>
            <person name="Morin E."/>
            <person name="Murat C."/>
            <person name="Riley R."/>
            <person name="Ohm R."/>
            <person name="Sun H."/>
            <person name="Tunlid A."/>
            <person name="Henrissat B."/>
            <person name="Grigoriev I.V."/>
            <person name="Hibbett D.S."/>
            <person name="Martin F."/>
        </authorList>
    </citation>
    <scope>NUCLEOTIDE SEQUENCE [LARGE SCALE GENOMIC DNA]</scope>
    <source>
        <strain evidence="3 4">FD-317 M1</strain>
    </source>
</reference>
<dbReference type="SUPFAM" id="SSF51430">
    <property type="entry name" value="NAD(P)-linked oxidoreductase"/>
    <property type="match status" value="1"/>
</dbReference>
<protein>
    <recommendedName>
        <fullName evidence="2">NADP-dependent oxidoreductase domain-containing protein</fullName>
    </recommendedName>
</protein>
<dbReference type="InterPro" id="IPR020471">
    <property type="entry name" value="AKR"/>
</dbReference>
<dbReference type="Proteomes" id="UP000053593">
    <property type="component" value="Unassembled WGS sequence"/>
</dbReference>
<dbReference type="PANTHER" id="PTHR43625:SF40">
    <property type="entry name" value="ALDO-KETO REDUCTASE YAKC [NADP(+)]"/>
    <property type="match status" value="1"/>
</dbReference>
<organism evidence="3 4">
    <name type="scientific">Collybiopsis luxurians FD-317 M1</name>
    <dbReference type="NCBI Taxonomy" id="944289"/>
    <lineage>
        <taxon>Eukaryota</taxon>
        <taxon>Fungi</taxon>
        <taxon>Dikarya</taxon>
        <taxon>Basidiomycota</taxon>
        <taxon>Agaricomycotina</taxon>
        <taxon>Agaricomycetes</taxon>
        <taxon>Agaricomycetidae</taxon>
        <taxon>Agaricales</taxon>
        <taxon>Marasmiineae</taxon>
        <taxon>Omphalotaceae</taxon>
        <taxon>Collybiopsis</taxon>
        <taxon>Collybiopsis luxurians</taxon>
    </lineage>
</organism>
<sequence length="339" mass="37811">MSVTALRKIGKDSVPAIGFGAMGISVAYGKVGTDEERFKVLDAAFEAGCTHWDTADVYGDSEDLIGKWFKRNGKRSSIFLATKFGLSFADGRIRARGDPEYIKQQFNNSLERLGTDYIDLYYVHRVDPLTPIETSIQVMADFVKDGKVKYLGMSECTANDLRRAHAVHPITALEVEYSPFALEIEDPKLALLKTARELNIKIIAYSPLGRGLLTGEIKSPDDFEPDDARHTFTKFSKENFPKILSIVDRIQEIGKKHSASAGQVVLSWILAQGEDFFVIPGTKKEKYLLENVGAAAVKLSQEEIDTIRKIAEEADQLPGDRFQPGWRDIAYTESPQLPE</sequence>
<keyword evidence="4" id="KW-1185">Reference proteome</keyword>
<dbReference type="EMBL" id="KN834776">
    <property type="protein sequence ID" value="KIK60264.1"/>
    <property type="molecule type" value="Genomic_DNA"/>
</dbReference>
<evidence type="ECO:0000259" key="2">
    <source>
        <dbReference type="Pfam" id="PF00248"/>
    </source>
</evidence>
<evidence type="ECO:0000256" key="1">
    <source>
        <dbReference type="ARBA" id="ARBA00023002"/>
    </source>
</evidence>
<dbReference type="AlphaFoldDB" id="A0A0D0CCN2"/>
<accession>A0A0D0CCN2</accession>
<dbReference type="OrthoDB" id="37537at2759"/>
<dbReference type="InterPro" id="IPR036812">
    <property type="entry name" value="NAD(P)_OxRdtase_dom_sf"/>
</dbReference>
<dbReference type="PANTHER" id="PTHR43625">
    <property type="entry name" value="AFLATOXIN B1 ALDEHYDE REDUCTASE"/>
    <property type="match status" value="1"/>
</dbReference>
<dbReference type="Gene3D" id="3.20.20.100">
    <property type="entry name" value="NADP-dependent oxidoreductase domain"/>
    <property type="match status" value="1"/>
</dbReference>
<evidence type="ECO:0000313" key="3">
    <source>
        <dbReference type="EMBL" id="KIK60264.1"/>
    </source>
</evidence>
<name>A0A0D0CCN2_9AGAR</name>
<dbReference type="InterPro" id="IPR050791">
    <property type="entry name" value="Aldo-Keto_reductase"/>
</dbReference>
<dbReference type="HOGENOM" id="CLU_023205_2_1_1"/>
<feature type="domain" description="NADP-dependent oxidoreductase" evidence="2">
    <location>
        <begin position="16"/>
        <end position="311"/>
    </location>
</feature>
<gene>
    <name evidence="3" type="ORF">GYMLUDRAFT_97303</name>
</gene>
<keyword evidence="1" id="KW-0560">Oxidoreductase</keyword>
<dbReference type="GO" id="GO:0016491">
    <property type="term" value="F:oxidoreductase activity"/>
    <property type="evidence" value="ECO:0007669"/>
    <property type="project" value="UniProtKB-KW"/>
</dbReference>
<dbReference type="InterPro" id="IPR023210">
    <property type="entry name" value="NADP_OxRdtase_dom"/>
</dbReference>